<dbReference type="AlphaFoldDB" id="A0A819KBR4"/>
<evidence type="ECO:0000313" key="3">
    <source>
        <dbReference type="Proteomes" id="UP000663866"/>
    </source>
</evidence>
<proteinExistence type="predicted"/>
<evidence type="ECO:0008006" key="4">
    <source>
        <dbReference type="Google" id="ProtNLM"/>
    </source>
</evidence>
<dbReference type="Proteomes" id="UP000663842">
    <property type="component" value="Unassembled WGS sequence"/>
</dbReference>
<protein>
    <recommendedName>
        <fullName evidence="4">Mono(ADP-ribosyl)transferase</fullName>
    </recommendedName>
</protein>
<dbReference type="EMBL" id="CAJOBG010001637">
    <property type="protein sequence ID" value="CAF3946292.1"/>
    <property type="molecule type" value="Genomic_DNA"/>
</dbReference>
<dbReference type="SUPFAM" id="SSF56399">
    <property type="entry name" value="ADP-ribosylation"/>
    <property type="match status" value="1"/>
</dbReference>
<keyword evidence="3" id="KW-1185">Reference proteome</keyword>
<gene>
    <name evidence="2" type="ORF">OVN521_LOCUS11971</name>
    <name evidence="1" type="ORF">UXM345_LOCUS2328</name>
</gene>
<dbReference type="EMBL" id="CAJOBF010000139">
    <property type="protein sequence ID" value="CAF3756848.1"/>
    <property type="molecule type" value="Genomic_DNA"/>
</dbReference>
<evidence type="ECO:0000313" key="2">
    <source>
        <dbReference type="EMBL" id="CAF3946292.1"/>
    </source>
</evidence>
<evidence type="ECO:0000313" key="1">
    <source>
        <dbReference type="EMBL" id="CAF3756848.1"/>
    </source>
</evidence>
<reference evidence="2" key="1">
    <citation type="submission" date="2021-02" db="EMBL/GenBank/DDBJ databases">
        <authorList>
            <person name="Nowell W R."/>
        </authorList>
    </citation>
    <scope>NUCLEOTIDE SEQUENCE</scope>
</reference>
<name>A0A819KBR4_9BILA</name>
<organism evidence="2 3">
    <name type="scientific">Rotaria magnacalcarata</name>
    <dbReference type="NCBI Taxonomy" id="392030"/>
    <lineage>
        <taxon>Eukaryota</taxon>
        <taxon>Metazoa</taxon>
        <taxon>Spiralia</taxon>
        <taxon>Gnathifera</taxon>
        <taxon>Rotifera</taxon>
        <taxon>Eurotatoria</taxon>
        <taxon>Bdelloidea</taxon>
        <taxon>Philodinida</taxon>
        <taxon>Philodinidae</taxon>
        <taxon>Rotaria</taxon>
    </lineage>
</organism>
<accession>A0A819KBR4</accession>
<dbReference type="Gene3D" id="3.90.176.10">
    <property type="entry name" value="Toxin ADP-ribosyltransferase, Chain A, domain 1"/>
    <property type="match status" value="1"/>
</dbReference>
<dbReference type="Proteomes" id="UP000663866">
    <property type="component" value="Unassembled WGS sequence"/>
</dbReference>
<comment type="caution">
    <text evidence="2">The sequence shown here is derived from an EMBL/GenBank/DDBJ whole genome shotgun (WGS) entry which is preliminary data.</text>
</comment>
<sequence length="226" mass="25596">MNRFTDIESTPKQPPPVYGYLSHPLVPLEKLLNQSHLRYQLGRYSKIAINECRFPSDHGLTRDESAAIYLYTMEWGDQSYYQVINRYNLWRGVGKDVAKNFEKCDEFTWWTISSCAASVNIIKNFLGPNSTLFLIEAIDGKNISGYTNFPSESEVILCLGTRLRVVSDPLEQAPMRVVHLQEITDEIESHVTNSFDAMSVTSSSKTTSIPTPVTVKSTEMKALTDQ</sequence>